<dbReference type="EMBL" id="BKCJ010005419">
    <property type="protein sequence ID" value="GEU66634.1"/>
    <property type="molecule type" value="Genomic_DNA"/>
</dbReference>
<proteinExistence type="predicted"/>
<protein>
    <recommendedName>
        <fullName evidence="3">Zinc finger, CCHC-type</fullName>
    </recommendedName>
</protein>
<evidence type="ECO:0000256" key="1">
    <source>
        <dbReference type="SAM" id="MobiDB-lite"/>
    </source>
</evidence>
<reference evidence="2" key="1">
    <citation type="journal article" date="2019" name="Sci. Rep.">
        <title>Draft genome of Tanacetum cinerariifolium, the natural source of mosquito coil.</title>
        <authorList>
            <person name="Yamashiro T."/>
            <person name="Shiraishi A."/>
            <person name="Satake H."/>
            <person name="Nakayama K."/>
        </authorList>
    </citation>
    <scope>NUCLEOTIDE SEQUENCE</scope>
</reference>
<sequence>MSKEKSGLESPLEFERSWCVEGHVKFGVISSILMQRNLRTTRQSMSPDLQRALENYKEDGQSANAYNLKMTGYLDTLERLGYVVPKELGAETPAMLATWEGKIQKGKKKPQREKGNDKRKNKLTYAPKPKILLPPKRDNLAKDSVYHYCKEGLRESKKLKHGALSLNVGNEMRAAVKAIKSFDLVLPSGLIVIFVRIKKLILKIRSPRVVIVSS</sequence>
<evidence type="ECO:0008006" key="3">
    <source>
        <dbReference type="Google" id="ProtNLM"/>
    </source>
</evidence>
<dbReference type="AlphaFoldDB" id="A0A6L2M237"/>
<organism evidence="2">
    <name type="scientific">Tanacetum cinerariifolium</name>
    <name type="common">Dalmatian daisy</name>
    <name type="synonym">Chrysanthemum cinerariifolium</name>
    <dbReference type="NCBI Taxonomy" id="118510"/>
    <lineage>
        <taxon>Eukaryota</taxon>
        <taxon>Viridiplantae</taxon>
        <taxon>Streptophyta</taxon>
        <taxon>Embryophyta</taxon>
        <taxon>Tracheophyta</taxon>
        <taxon>Spermatophyta</taxon>
        <taxon>Magnoliopsida</taxon>
        <taxon>eudicotyledons</taxon>
        <taxon>Gunneridae</taxon>
        <taxon>Pentapetalae</taxon>
        <taxon>asterids</taxon>
        <taxon>campanulids</taxon>
        <taxon>Asterales</taxon>
        <taxon>Asteraceae</taxon>
        <taxon>Asteroideae</taxon>
        <taxon>Anthemideae</taxon>
        <taxon>Anthemidinae</taxon>
        <taxon>Tanacetum</taxon>
    </lineage>
</organism>
<name>A0A6L2M237_TANCI</name>
<comment type="caution">
    <text evidence="2">The sequence shown here is derived from an EMBL/GenBank/DDBJ whole genome shotgun (WGS) entry which is preliminary data.</text>
</comment>
<feature type="region of interest" description="Disordered" evidence="1">
    <location>
        <begin position="101"/>
        <end position="123"/>
    </location>
</feature>
<evidence type="ECO:0000313" key="2">
    <source>
        <dbReference type="EMBL" id="GEU66634.1"/>
    </source>
</evidence>
<accession>A0A6L2M237</accession>
<gene>
    <name evidence="2" type="ORF">Tci_038612</name>
</gene>